<name>A0A5C3Q8V7_9AGAR</name>
<dbReference type="Proteomes" id="UP000305067">
    <property type="component" value="Unassembled WGS sequence"/>
</dbReference>
<keyword evidence="2" id="KW-1133">Transmembrane helix</keyword>
<accession>A0A5C3Q8V7</accession>
<protein>
    <recommendedName>
        <fullName evidence="5">Transmembrane protein</fullName>
    </recommendedName>
</protein>
<keyword evidence="2" id="KW-0472">Membrane</keyword>
<organism evidence="3 4">
    <name type="scientific">Pterulicium gracile</name>
    <dbReference type="NCBI Taxonomy" id="1884261"/>
    <lineage>
        <taxon>Eukaryota</taxon>
        <taxon>Fungi</taxon>
        <taxon>Dikarya</taxon>
        <taxon>Basidiomycota</taxon>
        <taxon>Agaricomycotina</taxon>
        <taxon>Agaricomycetes</taxon>
        <taxon>Agaricomycetidae</taxon>
        <taxon>Agaricales</taxon>
        <taxon>Pleurotineae</taxon>
        <taxon>Pterulaceae</taxon>
        <taxon>Pterulicium</taxon>
    </lineage>
</organism>
<dbReference type="EMBL" id="ML178839">
    <property type="protein sequence ID" value="TFK98495.1"/>
    <property type="molecule type" value="Genomic_DNA"/>
</dbReference>
<gene>
    <name evidence="3" type="ORF">BDV98DRAFT_657930</name>
</gene>
<evidence type="ECO:0000256" key="2">
    <source>
        <dbReference type="SAM" id="Phobius"/>
    </source>
</evidence>
<feature type="compositionally biased region" description="Polar residues" evidence="1">
    <location>
        <begin position="13"/>
        <end position="31"/>
    </location>
</feature>
<reference evidence="3 4" key="1">
    <citation type="journal article" date="2019" name="Nat. Ecol. Evol.">
        <title>Megaphylogeny resolves global patterns of mushroom evolution.</title>
        <authorList>
            <person name="Varga T."/>
            <person name="Krizsan K."/>
            <person name="Foldi C."/>
            <person name="Dima B."/>
            <person name="Sanchez-Garcia M."/>
            <person name="Sanchez-Ramirez S."/>
            <person name="Szollosi G.J."/>
            <person name="Szarkandi J.G."/>
            <person name="Papp V."/>
            <person name="Albert L."/>
            <person name="Andreopoulos W."/>
            <person name="Angelini C."/>
            <person name="Antonin V."/>
            <person name="Barry K.W."/>
            <person name="Bougher N.L."/>
            <person name="Buchanan P."/>
            <person name="Buyck B."/>
            <person name="Bense V."/>
            <person name="Catcheside P."/>
            <person name="Chovatia M."/>
            <person name="Cooper J."/>
            <person name="Damon W."/>
            <person name="Desjardin D."/>
            <person name="Finy P."/>
            <person name="Geml J."/>
            <person name="Haridas S."/>
            <person name="Hughes K."/>
            <person name="Justo A."/>
            <person name="Karasinski D."/>
            <person name="Kautmanova I."/>
            <person name="Kiss B."/>
            <person name="Kocsube S."/>
            <person name="Kotiranta H."/>
            <person name="LaButti K.M."/>
            <person name="Lechner B.E."/>
            <person name="Liimatainen K."/>
            <person name="Lipzen A."/>
            <person name="Lukacs Z."/>
            <person name="Mihaltcheva S."/>
            <person name="Morgado L.N."/>
            <person name="Niskanen T."/>
            <person name="Noordeloos M.E."/>
            <person name="Ohm R.A."/>
            <person name="Ortiz-Santana B."/>
            <person name="Ovrebo C."/>
            <person name="Racz N."/>
            <person name="Riley R."/>
            <person name="Savchenko A."/>
            <person name="Shiryaev A."/>
            <person name="Soop K."/>
            <person name="Spirin V."/>
            <person name="Szebenyi C."/>
            <person name="Tomsovsky M."/>
            <person name="Tulloss R.E."/>
            <person name="Uehling J."/>
            <person name="Grigoriev I.V."/>
            <person name="Vagvolgyi C."/>
            <person name="Papp T."/>
            <person name="Martin F.M."/>
            <person name="Miettinen O."/>
            <person name="Hibbett D.S."/>
            <person name="Nagy L.G."/>
        </authorList>
    </citation>
    <scope>NUCLEOTIDE SEQUENCE [LARGE SCALE GENOMIC DNA]</scope>
    <source>
        <strain evidence="3 4">CBS 309.79</strain>
    </source>
</reference>
<evidence type="ECO:0000256" key="1">
    <source>
        <dbReference type="SAM" id="MobiDB-lite"/>
    </source>
</evidence>
<evidence type="ECO:0000313" key="4">
    <source>
        <dbReference type="Proteomes" id="UP000305067"/>
    </source>
</evidence>
<keyword evidence="4" id="KW-1185">Reference proteome</keyword>
<feature type="transmembrane region" description="Helical" evidence="2">
    <location>
        <begin position="144"/>
        <end position="164"/>
    </location>
</feature>
<dbReference type="AlphaFoldDB" id="A0A5C3Q8V7"/>
<feature type="region of interest" description="Disordered" evidence="1">
    <location>
        <begin position="1"/>
        <end position="75"/>
    </location>
</feature>
<dbReference type="OrthoDB" id="3358294at2759"/>
<evidence type="ECO:0008006" key="5">
    <source>
        <dbReference type="Google" id="ProtNLM"/>
    </source>
</evidence>
<proteinExistence type="predicted"/>
<keyword evidence="2" id="KW-0812">Transmembrane</keyword>
<evidence type="ECO:0000313" key="3">
    <source>
        <dbReference type="EMBL" id="TFK98495.1"/>
    </source>
</evidence>
<sequence length="169" mass="18877">MKFDTPFADLESQPATTHSVALPSRVSSRNPPSYDWESDASSQCSTEKQSKHYRSPSAASLAPYVSNSDPTDSEDDQTVAELAFKHGFFFPVLWIFGAYIMASPLQVPPAASPLAWLPDKTEEEKQMHLYRERREELVWARRSLIALITLIVAIIITIGVVVAVQQTRP</sequence>